<comment type="caution">
    <text evidence="10">The sequence shown here is derived from an EMBL/GenBank/DDBJ whole genome shotgun (WGS) entry which is preliminary data.</text>
</comment>
<comment type="subcellular location">
    <subcellularLocation>
        <location evidence="8 9">Cytoplasm</location>
    </subcellularLocation>
</comment>
<dbReference type="HAMAP" id="MF_00147_B">
    <property type="entry name" value="TIM_B"/>
    <property type="match status" value="1"/>
</dbReference>
<keyword evidence="6 8" id="KW-0324">Glycolysis</keyword>
<comment type="subunit">
    <text evidence="8 9">Homodimer.</text>
</comment>
<dbReference type="PROSITE" id="PS00171">
    <property type="entry name" value="TIM_1"/>
    <property type="match status" value="1"/>
</dbReference>
<comment type="similarity">
    <text evidence="3 8 9">Belongs to the triosephosphate isomerase family.</text>
</comment>
<dbReference type="GO" id="GO:0005829">
    <property type="term" value="C:cytosol"/>
    <property type="evidence" value="ECO:0007669"/>
    <property type="project" value="TreeGrafter"/>
</dbReference>
<comment type="pathway">
    <text evidence="8 9">Carbohydrate degradation; glycolysis; D-glyceraldehyde 3-phosphate from glycerone phosphate: step 1/1.</text>
</comment>
<comment type="catalytic activity">
    <reaction evidence="8 9">
        <text>D-glyceraldehyde 3-phosphate = dihydroxyacetone phosphate</text>
        <dbReference type="Rhea" id="RHEA:18585"/>
        <dbReference type="ChEBI" id="CHEBI:57642"/>
        <dbReference type="ChEBI" id="CHEBI:59776"/>
        <dbReference type="EC" id="5.3.1.1"/>
    </reaction>
</comment>
<feature type="binding site" evidence="8">
    <location>
        <position position="207"/>
    </location>
    <ligand>
        <name>substrate</name>
    </ligand>
</feature>
<dbReference type="InterPro" id="IPR013785">
    <property type="entry name" value="Aldolase_TIM"/>
</dbReference>
<dbReference type="GO" id="GO:0006096">
    <property type="term" value="P:glycolytic process"/>
    <property type="evidence" value="ECO:0007669"/>
    <property type="project" value="UniProtKB-UniRule"/>
</dbReference>
<dbReference type="Pfam" id="PF00121">
    <property type="entry name" value="TIM"/>
    <property type="match status" value="1"/>
</dbReference>
<dbReference type="EC" id="5.3.1.1" evidence="8 9"/>
<dbReference type="SUPFAM" id="SSF51351">
    <property type="entry name" value="Triosephosphate isomerase (TIM)"/>
    <property type="match status" value="1"/>
</dbReference>
<dbReference type="Gene3D" id="3.20.20.70">
    <property type="entry name" value="Aldolase class I"/>
    <property type="match status" value="1"/>
</dbReference>
<dbReference type="PROSITE" id="PS51440">
    <property type="entry name" value="TIM_2"/>
    <property type="match status" value="1"/>
</dbReference>
<evidence type="ECO:0000313" key="11">
    <source>
        <dbReference type="Proteomes" id="UP000237344"/>
    </source>
</evidence>
<comment type="caution">
    <text evidence="8">Lacks conserved residue(s) required for the propagation of feature annotation.</text>
</comment>
<dbReference type="CDD" id="cd00311">
    <property type="entry name" value="TIM"/>
    <property type="match status" value="1"/>
</dbReference>
<protein>
    <recommendedName>
        <fullName evidence="8 9">Triosephosphate isomerase</fullName>
        <shortName evidence="8">TIM</shortName>
        <shortName evidence="8">TPI</shortName>
        <ecNumber evidence="8 9">5.3.1.1</ecNumber>
    </recommendedName>
    <alternativeName>
        <fullName evidence="8">Triose-phosphate isomerase</fullName>
    </alternativeName>
</protein>
<evidence type="ECO:0000313" key="10">
    <source>
        <dbReference type="EMBL" id="POF64229.1"/>
    </source>
</evidence>
<evidence type="ECO:0000256" key="2">
    <source>
        <dbReference type="ARBA" id="ARBA00004939"/>
    </source>
</evidence>
<sequence length="247" mass="25729">MKQIIVGNWKMNGLTADAAKAADDIGAAMGQDVSGAQVVICPPFTQLALVGPKLREHGIALGAQDCHQDPCGAHTGDIAASMLRDLGVEYVILGHSERRRDHNELDETVREKAVAAAAAGLTPIVCVGESEDQRSAGDSQEAVGWQIQGSLPQGFTGIVAYEPVWAIGSGTAASQQDIADMTQFIREELVRQFGDAGKTIKILYGGSVNGRNAADILPLANVGGALVGNASLAAETFMPIVRAAVDI</sequence>
<dbReference type="InterPro" id="IPR035990">
    <property type="entry name" value="TIM_sf"/>
</dbReference>
<dbReference type="PANTHER" id="PTHR21139">
    <property type="entry name" value="TRIOSEPHOSPHATE ISOMERASE"/>
    <property type="match status" value="1"/>
</dbReference>
<accession>A0A2S3W5S7</accession>
<evidence type="ECO:0000256" key="7">
    <source>
        <dbReference type="ARBA" id="ARBA00023235"/>
    </source>
</evidence>
<comment type="pathway">
    <text evidence="2">Carbohydrate metabolism; erythritol degradation.</text>
</comment>
<dbReference type="UniPathway" id="UPA01066"/>
<feature type="active site" description="Electrophile" evidence="8">
    <location>
        <position position="95"/>
    </location>
</feature>
<dbReference type="GO" id="GO:0006094">
    <property type="term" value="P:gluconeogenesis"/>
    <property type="evidence" value="ECO:0007669"/>
    <property type="project" value="UniProtKB-UniRule"/>
</dbReference>
<dbReference type="RefSeq" id="WP_110093825.1">
    <property type="nucleotide sequence ID" value="NZ_NKUE01000003.1"/>
</dbReference>
<evidence type="ECO:0000256" key="9">
    <source>
        <dbReference type="RuleBase" id="RU363013"/>
    </source>
</evidence>
<keyword evidence="11" id="KW-1185">Reference proteome</keyword>
<feature type="active site" description="Proton acceptor" evidence="8">
    <location>
        <position position="162"/>
    </location>
</feature>
<dbReference type="UniPathway" id="UPA00138"/>
<comment type="catalytic activity">
    <reaction evidence="1">
        <text>L-erythrulose 1-phosphate = D-erythrulose 4-phosphate</text>
        <dbReference type="Rhea" id="RHEA:49588"/>
        <dbReference type="ChEBI" id="CHEBI:58002"/>
        <dbReference type="ChEBI" id="CHEBI:90796"/>
        <dbReference type="EC" id="5.3.1.33"/>
    </reaction>
</comment>
<dbReference type="UniPathway" id="UPA00109">
    <property type="reaction ID" value="UER00189"/>
</dbReference>
<dbReference type="InterPro" id="IPR022896">
    <property type="entry name" value="TrioseP_Isoase_bac/euk"/>
</dbReference>
<dbReference type="InterPro" id="IPR020861">
    <property type="entry name" value="Triosephosphate_isomerase_AS"/>
</dbReference>
<keyword evidence="7 8" id="KW-0413">Isomerase</keyword>
<organism evidence="10 11">
    <name type="scientific">Novacetimonas maltaceti</name>
    <dbReference type="NCBI Taxonomy" id="1203393"/>
    <lineage>
        <taxon>Bacteria</taxon>
        <taxon>Pseudomonadati</taxon>
        <taxon>Pseudomonadota</taxon>
        <taxon>Alphaproteobacteria</taxon>
        <taxon>Acetobacterales</taxon>
        <taxon>Acetobacteraceae</taxon>
        <taxon>Novacetimonas</taxon>
    </lineage>
</organism>
<dbReference type="OrthoDB" id="9809429at2"/>
<dbReference type="EMBL" id="POTC01000001">
    <property type="protein sequence ID" value="POF64229.1"/>
    <property type="molecule type" value="Genomic_DNA"/>
</dbReference>
<keyword evidence="5 8" id="KW-0963">Cytoplasm</keyword>
<dbReference type="NCBIfam" id="TIGR00419">
    <property type="entry name" value="tim"/>
    <property type="match status" value="1"/>
</dbReference>
<name>A0A2S3W5S7_9PROT</name>
<evidence type="ECO:0000256" key="3">
    <source>
        <dbReference type="ARBA" id="ARBA00007422"/>
    </source>
</evidence>
<evidence type="ECO:0000256" key="1">
    <source>
        <dbReference type="ARBA" id="ARBA00000148"/>
    </source>
</evidence>
<dbReference type="AlphaFoldDB" id="A0A2S3W5S7"/>
<comment type="pathway">
    <text evidence="8 9">Carbohydrate biosynthesis; gluconeogenesis.</text>
</comment>
<dbReference type="Proteomes" id="UP000237344">
    <property type="component" value="Unassembled WGS sequence"/>
</dbReference>
<comment type="function">
    <text evidence="8">Involved in the gluconeogenesis. Catalyzes stereospecifically the conversion of dihydroxyacetone phosphate (DHAP) to D-glyceraldehyde-3-phosphate (G3P).</text>
</comment>
<feature type="binding site" evidence="8">
    <location>
        <position position="168"/>
    </location>
    <ligand>
        <name>substrate</name>
    </ligand>
</feature>
<evidence type="ECO:0000256" key="4">
    <source>
        <dbReference type="ARBA" id="ARBA00022432"/>
    </source>
</evidence>
<evidence type="ECO:0000256" key="6">
    <source>
        <dbReference type="ARBA" id="ARBA00023152"/>
    </source>
</evidence>
<proteinExistence type="inferred from homology"/>
<dbReference type="InterPro" id="IPR000652">
    <property type="entry name" value="Triosephosphate_isomerase"/>
</dbReference>
<keyword evidence="4 8" id="KW-0312">Gluconeogenesis</keyword>
<gene>
    <name evidence="8 10" type="primary">tpiA</name>
    <name evidence="10" type="ORF">KMAL_01230</name>
</gene>
<reference evidence="10 11" key="1">
    <citation type="submission" date="2018-01" db="EMBL/GenBank/DDBJ databases">
        <title>Draft Genome Sequence of Komagataeibacter maltaceti LMG 1529, a Vinegar Producing Acetic Acid Bacterium Isolated from Malt Vinegar Brewery Acetifiers.</title>
        <authorList>
            <person name="Zhang Q."/>
            <person name="Hollensteiner J."/>
            <person name="Poehlein A."/>
            <person name="Daniel R."/>
        </authorList>
    </citation>
    <scope>NUCLEOTIDE SEQUENCE [LARGE SCALE GENOMIC DNA]</scope>
    <source>
        <strain evidence="10 11">LMG 1529</strain>
    </source>
</reference>
<dbReference type="GO" id="GO:0004807">
    <property type="term" value="F:triose-phosphate isomerase activity"/>
    <property type="evidence" value="ECO:0007669"/>
    <property type="project" value="UniProtKB-UniRule"/>
</dbReference>
<evidence type="ECO:0000256" key="5">
    <source>
        <dbReference type="ARBA" id="ARBA00022490"/>
    </source>
</evidence>
<dbReference type="GO" id="GO:0019563">
    <property type="term" value="P:glycerol catabolic process"/>
    <property type="evidence" value="ECO:0007669"/>
    <property type="project" value="TreeGrafter"/>
</dbReference>
<evidence type="ECO:0000256" key="8">
    <source>
        <dbReference type="HAMAP-Rule" id="MF_00147"/>
    </source>
</evidence>
<dbReference type="GO" id="GO:0046166">
    <property type="term" value="P:glyceraldehyde-3-phosphate biosynthetic process"/>
    <property type="evidence" value="ECO:0007669"/>
    <property type="project" value="TreeGrafter"/>
</dbReference>
<feature type="binding site" evidence="8">
    <location>
        <begin position="8"/>
        <end position="10"/>
    </location>
    <ligand>
        <name>substrate</name>
    </ligand>
</feature>
<dbReference type="PANTHER" id="PTHR21139:SF42">
    <property type="entry name" value="TRIOSEPHOSPHATE ISOMERASE"/>
    <property type="match status" value="1"/>
</dbReference>